<feature type="transmembrane region" description="Helical" evidence="1">
    <location>
        <begin position="344"/>
        <end position="361"/>
    </location>
</feature>
<feature type="transmembrane region" description="Helical" evidence="1">
    <location>
        <begin position="304"/>
        <end position="323"/>
    </location>
</feature>
<evidence type="ECO:0000313" key="2">
    <source>
        <dbReference type="EMBL" id="KPM85405.1"/>
    </source>
</evidence>
<dbReference type="RefSeq" id="WP_054551158.1">
    <property type="nucleotide sequence ID" value="NZ_LJTC01000001.1"/>
</dbReference>
<feature type="transmembrane region" description="Helical" evidence="1">
    <location>
        <begin position="716"/>
        <end position="735"/>
    </location>
</feature>
<protein>
    <recommendedName>
        <fullName evidence="4">DUF2339 domain-containing protein</fullName>
    </recommendedName>
</protein>
<dbReference type="OrthoDB" id="5422830at2"/>
<dbReference type="STRING" id="570156.AOG27_01030"/>
<feature type="transmembrane region" description="Helical" evidence="1">
    <location>
        <begin position="6"/>
        <end position="27"/>
    </location>
</feature>
<feature type="transmembrane region" description="Helical" evidence="1">
    <location>
        <begin position="836"/>
        <end position="856"/>
    </location>
</feature>
<name>A0A0P7E709_9GAMM</name>
<feature type="transmembrane region" description="Helical" evidence="1">
    <location>
        <begin position="616"/>
        <end position="637"/>
    </location>
</feature>
<feature type="transmembrane region" description="Helical" evidence="1">
    <location>
        <begin position="393"/>
        <end position="413"/>
    </location>
</feature>
<feature type="transmembrane region" description="Helical" evidence="1">
    <location>
        <begin position="177"/>
        <end position="198"/>
    </location>
</feature>
<sequence>MDGGIALLVLLALVVVGGSIAGIIALFQLSSLKREVVALRVKLNATYVNNSQTNTANTFENSNEDLTDTVKFEPKPKAIIKPIEVIAKKPEPTKPKPAILNPLVSQLVTQIKANWLTWAGAVALAFGGIFLARYSLEAGLLSETMRLTLGAIFGLSLIVAAEVLHRKGIIFDGFSNYIPAALASGGFISCFALTLLAYSHYGLLQALPAFSVLTLISVAASWMALRFGPVLAVIGIIGAYSVPVWVNTGNNDFIALLTYVAFVSVSASLVAHYVKRHWLWYLLWAGHLGWYILVALTVSKNLHWFINLYALFSIILLIAIPRLGLGFKQIEYRPHRFKTLLKQLPDNPLLLAVVVPLYLLLMSSNQLLTWQLSMLLLVALLLFLVLKNSAWDHWLIISVVSVVCLLTGQNNTVDYSEQLFVFRQNYGAGLFFIALFAGYGFLFGRKYPKRFGFTLLASLSSFVIISCLYLITPDHALMTAYPVWCFVLLALSAWLFKLSINSTNPMRVFSYWLGGNANISLALTMLLEGSSLTLALAVQVLLISFYVNKQSLSILTWPLKGLVGALLIRLSFAPWSADYSDALLLGVHWSLVVYPVCACLFYLAARHWQQQSVRMWLEGAALHCIALFITTETSYQLVGRYPDFESLSVYEHILLTCNWGILGCVYLLRSRFTAQLVKLYQMAGFALLTLSGLLVVKSFTAVNPFFEPINIGSWPIINWLLLLWLVPALIAIWASRLTKSQHYLQKLFTALAGVMSVLYINAEIRHNWQGEFINIALPTSDAELYSYSLVWLVIGALVVVIGHLKTITLLQKLGLGLLALVVLKVFLIDMANLTGLLRAISFIGLGLSLVALSWLFQKFKAKPTALP</sequence>
<dbReference type="PIRSF" id="PIRSF035905">
    <property type="entry name" value="UCP035905_mp"/>
    <property type="match status" value="1"/>
</dbReference>
<feature type="transmembrane region" description="Helical" evidence="1">
    <location>
        <begin position="784"/>
        <end position="801"/>
    </location>
</feature>
<feature type="transmembrane region" description="Helical" evidence="1">
    <location>
        <begin position="451"/>
        <end position="471"/>
    </location>
</feature>
<dbReference type="Proteomes" id="UP000050378">
    <property type="component" value="Unassembled WGS sequence"/>
</dbReference>
<keyword evidence="1" id="KW-1133">Transmembrane helix</keyword>
<dbReference type="AlphaFoldDB" id="A0A0P7E709"/>
<feature type="transmembrane region" description="Helical" evidence="1">
    <location>
        <begin position="253"/>
        <end position="271"/>
    </location>
</feature>
<evidence type="ECO:0000313" key="3">
    <source>
        <dbReference type="Proteomes" id="UP000050378"/>
    </source>
</evidence>
<feature type="transmembrane region" description="Helical" evidence="1">
    <location>
        <begin position="747"/>
        <end position="764"/>
    </location>
</feature>
<feature type="transmembrane region" description="Helical" evidence="1">
    <location>
        <begin position="813"/>
        <end position="830"/>
    </location>
</feature>
<dbReference type="EMBL" id="LJTC01000001">
    <property type="protein sequence ID" value="KPM85405.1"/>
    <property type="molecule type" value="Genomic_DNA"/>
</dbReference>
<accession>A0A0P7E709</accession>
<feature type="transmembrane region" description="Helical" evidence="1">
    <location>
        <begin position="477"/>
        <end position="496"/>
    </location>
</feature>
<keyword evidence="1" id="KW-0472">Membrane</keyword>
<feature type="transmembrane region" description="Helical" evidence="1">
    <location>
        <begin position="583"/>
        <end position="604"/>
    </location>
</feature>
<proteinExistence type="predicted"/>
<feature type="transmembrane region" description="Helical" evidence="1">
    <location>
        <begin position="230"/>
        <end position="247"/>
    </location>
</feature>
<gene>
    <name evidence="2" type="ORF">AOG27_01030</name>
</gene>
<feature type="transmembrane region" description="Helical" evidence="1">
    <location>
        <begin position="204"/>
        <end position="223"/>
    </location>
</feature>
<comment type="caution">
    <text evidence="2">The sequence shown here is derived from an EMBL/GenBank/DDBJ whole genome shotgun (WGS) entry which is preliminary data.</text>
</comment>
<evidence type="ECO:0000256" key="1">
    <source>
        <dbReference type="SAM" id="Phobius"/>
    </source>
</evidence>
<dbReference type="PANTHER" id="PTHR38434">
    <property type="entry name" value="BLL2549 PROTEIN"/>
    <property type="match status" value="1"/>
</dbReference>
<evidence type="ECO:0008006" key="4">
    <source>
        <dbReference type="Google" id="ProtNLM"/>
    </source>
</evidence>
<keyword evidence="1" id="KW-0812">Transmembrane</keyword>
<feature type="transmembrane region" description="Helical" evidence="1">
    <location>
        <begin position="278"/>
        <end position="298"/>
    </location>
</feature>
<feature type="transmembrane region" description="Helical" evidence="1">
    <location>
        <begin position="679"/>
        <end position="696"/>
    </location>
</feature>
<feature type="transmembrane region" description="Helical" evidence="1">
    <location>
        <begin position="367"/>
        <end position="386"/>
    </location>
</feature>
<feature type="transmembrane region" description="Helical" evidence="1">
    <location>
        <begin position="649"/>
        <end position="667"/>
    </location>
</feature>
<feature type="transmembrane region" description="Helical" evidence="1">
    <location>
        <begin position="115"/>
        <end position="135"/>
    </location>
</feature>
<dbReference type="PATRIC" id="fig|570156.3.peg.204"/>
<reference evidence="2 3" key="1">
    <citation type="submission" date="2015-09" db="EMBL/GenBank/DDBJ databases">
        <title>Draft Genome Sequence of Pseudoalteromonas lipolytica UCD-48B.</title>
        <authorList>
            <person name="Krusor M."/>
            <person name="Coil D.A."/>
            <person name="Lang J.M."/>
            <person name="Eisen J.A."/>
            <person name="Alexiev A."/>
        </authorList>
    </citation>
    <scope>NUCLEOTIDE SEQUENCE [LARGE SCALE GENOMIC DNA]</scope>
    <source>
        <strain evidence="2 3">UCD-48B</strain>
    </source>
</reference>
<feature type="transmembrane region" description="Helical" evidence="1">
    <location>
        <begin position="425"/>
        <end position="444"/>
    </location>
</feature>
<dbReference type="InterPro" id="IPR019286">
    <property type="entry name" value="DUF2339_TM"/>
</dbReference>
<organism evidence="2 3">
    <name type="scientific">Pseudoalteromonas lipolytica</name>
    <dbReference type="NCBI Taxonomy" id="570156"/>
    <lineage>
        <taxon>Bacteria</taxon>
        <taxon>Pseudomonadati</taxon>
        <taxon>Pseudomonadota</taxon>
        <taxon>Gammaproteobacteria</taxon>
        <taxon>Alteromonadales</taxon>
        <taxon>Pseudoalteromonadaceae</taxon>
        <taxon>Pseudoalteromonas</taxon>
    </lineage>
</organism>
<feature type="transmembrane region" description="Helical" evidence="1">
    <location>
        <begin position="532"/>
        <end position="547"/>
    </location>
</feature>
<dbReference type="InterPro" id="IPR014600">
    <property type="entry name" value="UCP035905_mem"/>
</dbReference>
<feature type="transmembrane region" description="Helical" evidence="1">
    <location>
        <begin position="147"/>
        <end position="165"/>
    </location>
</feature>
<dbReference type="Pfam" id="PF10101">
    <property type="entry name" value="DUF2339"/>
    <property type="match status" value="1"/>
</dbReference>
<dbReference type="PANTHER" id="PTHR38434:SF1">
    <property type="entry name" value="BLL2549 PROTEIN"/>
    <property type="match status" value="1"/>
</dbReference>